<evidence type="ECO:0000259" key="7">
    <source>
        <dbReference type="PROSITE" id="PS50157"/>
    </source>
</evidence>
<feature type="compositionally biased region" description="Pro residues" evidence="6">
    <location>
        <begin position="536"/>
        <end position="550"/>
    </location>
</feature>
<feature type="compositionally biased region" description="Low complexity" evidence="6">
    <location>
        <begin position="774"/>
        <end position="791"/>
    </location>
</feature>
<feature type="non-terminal residue" evidence="8">
    <location>
        <position position="1"/>
    </location>
</feature>
<keyword evidence="9" id="KW-1185">Reference proteome</keyword>
<feature type="compositionally biased region" description="Low complexity" evidence="6">
    <location>
        <begin position="9"/>
        <end position="40"/>
    </location>
</feature>
<evidence type="ECO:0000256" key="1">
    <source>
        <dbReference type="ARBA" id="ARBA00022723"/>
    </source>
</evidence>
<feature type="domain" description="C2H2-type" evidence="7">
    <location>
        <begin position="414"/>
        <end position="442"/>
    </location>
</feature>
<keyword evidence="1" id="KW-0479">Metal-binding</keyword>
<dbReference type="GO" id="GO:0043565">
    <property type="term" value="F:sequence-specific DNA binding"/>
    <property type="evidence" value="ECO:0007669"/>
    <property type="project" value="TreeGrafter"/>
</dbReference>
<dbReference type="GO" id="GO:0000981">
    <property type="term" value="F:DNA-binding transcription factor activity, RNA polymerase II-specific"/>
    <property type="evidence" value="ECO:0007669"/>
    <property type="project" value="TreeGrafter"/>
</dbReference>
<feature type="region of interest" description="Disordered" evidence="6">
    <location>
        <begin position="533"/>
        <end position="571"/>
    </location>
</feature>
<dbReference type="Proteomes" id="UP001432027">
    <property type="component" value="Unassembled WGS sequence"/>
</dbReference>
<feature type="region of interest" description="Disordered" evidence="6">
    <location>
        <begin position="699"/>
        <end position="829"/>
    </location>
</feature>
<dbReference type="SUPFAM" id="SSF57667">
    <property type="entry name" value="beta-beta-alpha zinc fingers"/>
    <property type="match status" value="1"/>
</dbReference>
<accession>A0AAV5UKL9</accession>
<evidence type="ECO:0000313" key="8">
    <source>
        <dbReference type="EMBL" id="GMT07522.1"/>
    </source>
</evidence>
<dbReference type="PANTHER" id="PTHR24408">
    <property type="entry name" value="ZINC FINGER PROTEIN"/>
    <property type="match status" value="1"/>
</dbReference>
<protein>
    <recommendedName>
        <fullName evidence="7">C2H2-type domain-containing protein</fullName>
    </recommendedName>
</protein>
<feature type="domain" description="C2H2-type" evidence="7">
    <location>
        <begin position="506"/>
        <end position="537"/>
    </location>
</feature>
<keyword evidence="2" id="KW-0677">Repeat</keyword>
<dbReference type="GO" id="GO:0005634">
    <property type="term" value="C:nucleus"/>
    <property type="evidence" value="ECO:0007669"/>
    <property type="project" value="TreeGrafter"/>
</dbReference>
<feature type="domain" description="C2H2-type" evidence="7">
    <location>
        <begin position="584"/>
        <end position="615"/>
    </location>
</feature>
<dbReference type="PROSITE" id="PS00028">
    <property type="entry name" value="ZINC_FINGER_C2H2_1"/>
    <property type="match status" value="3"/>
</dbReference>
<dbReference type="SMART" id="SM00355">
    <property type="entry name" value="ZnF_C2H2"/>
    <property type="match status" value="6"/>
</dbReference>
<organism evidence="8 9">
    <name type="scientific">Pristionchus entomophagus</name>
    <dbReference type="NCBI Taxonomy" id="358040"/>
    <lineage>
        <taxon>Eukaryota</taxon>
        <taxon>Metazoa</taxon>
        <taxon>Ecdysozoa</taxon>
        <taxon>Nematoda</taxon>
        <taxon>Chromadorea</taxon>
        <taxon>Rhabditida</taxon>
        <taxon>Rhabditina</taxon>
        <taxon>Diplogasteromorpha</taxon>
        <taxon>Diplogasteroidea</taxon>
        <taxon>Neodiplogasteridae</taxon>
        <taxon>Pristionchus</taxon>
    </lineage>
</organism>
<evidence type="ECO:0000313" key="9">
    <source>
        <dbReference type="Proteomes" id="UP001432027"/>
    </source>
</evidence>
<keyword evidence="4" id="KW-0862">Zinc</keyword>
<evidence type="ECO:0000256" key="3">
    <source>
        <dbReference type="ARBA" id="ARBA00022771"/>
    </source>
</evidence>
<feature type="domain" description="C2H2-type" evidence="7">
    <location>
        <begin position="319"/>
        <end position="347"/>
    </location>
</feature>
<dbReference type="PROSITE" id="PS50157">
    <property type="entry name" value="ZINC_FINGER_C2H2_2"/>
    <property type="match status" value="4"/>
</dbReference>
<keyword evidence="3 5" id="KW-0863">Zinc-finger</keyword>
<feature type="region of interest" description="Disordered" evidence="6">
    <location>
        <begin position="1"/>
        <end position="43"/>
    </location>
</feature>
<dbReference type="InterPro" id="IPR013087">
    <property type="entry name" value="Znf_C2H2_type"/>
</dbReference>
<dbReference type="AlphaFoldDB" id="A0AAV5UKL9"/>
<feature type="non-terminal residue" evidence="8">
    <location>
        <position position="1097"/>
    </location>
</feature>
<proteinExistence type="predicted"/>
<comment type="caution">
    <text evidence="8">The sequence shown here is derived from an EMBL/GenBank/DDBJ whole genome shotgun (WGS) entry which is preliminary data.</text>
</comment>
<dbReference type="GO" id="GO:0008270">
    <property type="term" value="F:zinc ion binding"/>
    <property type="evidence" value="ECO:0007669"/>
    <property type="project" value="UniProtKB-KW"/>
</dbReference>
<feature type="compositionally biased region" description="Acidic residues" evidence="6">
    <location>
        <begin position="555"/>
        <end position="571"/>
    </location>
</feature>
<reference evidence="8" key="1">
    <citation type="submission" date="2023-10" db="EMBL/GenBank/DDBJ databases">
        <title>Genome assembly of Pristionchus species.</title>
        <authorList>
            <person name="Yoshida K."/>
            <person name="Sommer R.J."/>
        </authorList>
    </citation>
    <scope>NUCLEOTIDE SEQUENCE</scope>
    <source>
        <strain evidence="8">RS0144</strain>
    </source>
</reference>
<dbReference type="EMBL" id="BTSX01000006">
    <property type="protein sequence ID" value="GMT07522.1"/>
    <property type="molecule type" value="Genomic_DNA"/>
</dbReference>
<evidence type="ECO:0000256" key="5">
    <source>
        <dbReference type="PROSITE-ProRule" id="PRU00042"/>
    </source>
</evidence>
<evidence type="ECO:0000256" key="4">
    <source>
        <dbReference type="ARBA" id="ARBA00022833"/>
    </source>
</evidence>
<dbReference type="InterPro" id="IPR036236">
    <property type="entry name" value="Znf_C2H2_sf"/>
</dbReference>
<sequence length="1097" mass="121215">LVEASVTEAPGSSADAAAAAAPPSAASPTDAAASPAAPVAERPSLNKRTWDKIASHVSRVSELREDNEDDFHVEFANDAIRVFQGLISGRCISGPLISNLNNICYSHAEDDAAGTQALLLLGRALRKAAESRNEQFTVADGLKPGKYGLPELRPPKPPMPRTDSESPEPSSLKDITAAKKEFALDHEIKTEQPVEENLCFTSGDFIGNNASYVDVSRIKHYKGPVKHIDDISELRMTERRMPNDKPRPLNAPFKPFEYRYDEAGNLLVKSEMMGDDEFFDHQVNLRRIGQKYEQIARRGVYEERFIMKHMGTGYERKRYECDQCGIICANQHKYASHVRHSHPKSQKEREEIARVKAVRAAELKEEKKRKDALLPRLPLVERERRERRPLVRRPSGAGLLPATFTTPTASDKIYVCPICNEEVASQHVFASHMRYTHPKDGTNASMVGRRATVKRIAKEEEDTAPATIDTPESALNALSSVLSASRQMLAPVVRRTKTLPDGTGAYKCRVCGRTFDNLNACAGHTRHCIAAHNAAPSPPKPTPQRVPFPQPTDAVDTEEDEDQETEEDDNLLMEAEENMEDGLYRCRVCGRTFNNPNSVAGHTRHCLAAHGGEPSPRALARRKAKGNNMPTHIIKTEPLPESPLADVNASSSAPPATAAEDGVDMLRHLRPKKPLVVPSSSTPLAAAPSPVLHRAVKLEPLDEPAKPVGRTTRNSAAAAMEPPPQLQPAVEPLARAASVAEGRRPTRSSMAATGAAAPSENGHMATPPSSSRPALAVVSTRSSRSSARLISPTPSDYVPPQLVAQRSASASNIMPPPAKRPRTSTGNFDREVKHEPMDEEDYRQSMDRPIKQETMDAGDDDTPRRRITKADKKLAKTSFRGLETEAARTCYYCHVLCTTIHAGDRHIRLKHPGRAQIYSCSECASPFLTLGGLENHWTKSEHCPRGHVMVVGKSIFDLDEEVKLRSPEVKQHGLSEEEIEKNARAVEKKEEEEVPPVEKIIIKTEAKKVKEEKVESPAPAVKKVEKIVIKPVEKPQEKVAEKKVEKKLVDVKIESPIEKREEKQTEKKEEKKLDKPIEKTVKVSPAIEKLVEKPIEK</sequence>
<dbReference type="Gene3D" id="3.30.160.60">
    <property type="entry name" value="Classic Zinc Finger"/>
    <property type="match status" value="1"/>
</dbReference>
<evidence type="ECO:0000256" key="2">
    <source>
        <dbReference type="ARBA" id="ARBA00022737"/>
    </source>
</evidence>
<gene>
    <name evidence="8" type="ORF">PENTCL1PPCAC_29696</name>
</gene>
<dbReference type="PANTHER" id="PTHR24408:SF58">
    <property type="entry name" value="TRANSCRIPTION FACTOR (TFIIIA), PUTATIVE (AFU_ORTHOLOGUE AFUA_1G05150)-RELATED"/>
    <property type="match status" value="1"/>
</dbReference>
<evidence type="ECO:0000256" key="6">
    <source>
        <dbReference type="SAM" id="MobiDB-lite"/>
    </source>
</evidence>
<name>A0AAV5UKL9_9BILA</name>
<feature type="region of interest" description="Disordered" evidence="6">
    <location>
        <begin position="143"/>
        <end position="172"/>
    </location>
</feature>